<evidence type="ECO:0000256" key="3">
    <source>
        <dbReference type="ARBA" id="ARBA00023125"/>
    </source>
</evidence>
<evidence type="ECO:0000313" key="7">
    <source>
        <dbReference type="EMBL" id="SPC77163.1"/>
    </source>
</evidence>
<dbReference type="PANTHER" id="PTHR31391">
    <property type="entry name" value="B3 DOMAIN-CONTAINING PROTEIN OS11G0197600-RELATED"/>
    <property type="match status" value="1"/>
</dbReference>
<name>A0A2N9EQV8_FAGSY</name>
<evidence type="ECO:0000256" key="5">
    <source>
        <dbReference type="ARBA" id="ARBA00023242"/>
    </source>
</evidence>
<dbReference type="InterPro" id="IPR015300">
    <property type="entry name" value="DNA-bd_pseudobarrel_sf"/>
</dbReference>
<dbReference type="GO" id="GO:0003677">
    <property type="term" value="F:DNA binding"/>
    <property type="evidence" value="ECO:0007669"/>
    <property type="project" value="UniProtKB-KW"/>
</dbReference>
<dbReference type="InterPro" id="IPR044837">
    <property type="entry name" value="REM16-like"/>
</dbReference>
<evidence type="ECO:0000256" key="1">
    <source>
        <dbReference type="ARBA" id="ARBA00004123"/>
    </source>
</evidence>
<sequence length="204" mass="23415">MDLMKFRFPRVIVLPRVLQKGARAATQCCEKCVHHKESEFAEEEAAAAETPKEDRFHSSKEDRSILLTAEADHFSHVSKKIQAARKRARKAAEMFQSEYPFFKTVLRRHNIYNSFVYVPAGFALKYLPSESIKLQNSDGKQWPARCFYREGSGAGRSIGKGWATFSKENDLEEGDVVVFELIDRNTLVLEVSIFRMVEFLDDVN</sequence>
<evidence type="ECO:0000259" key="6">
    <source>
        <dbReference type="PROSITE" id="PS50863"/>
    </source>
</evidence>
<comment type="subcellular location">
    <subcellularLocation>
        <location evidence="1">Nucleus</location>
    </subcellularLocation>
</comment>
<dbReference type="CDD" id="cd10017">
    <property type="entry name" value="B3_DNA"/>
    <property type="match status" value="1"/>
</dbReference>
<evidence type="ECO:0000256" key="4">
    <source>
        <dbReference type="ARBA" id="ARBA00023163"/>
    </source>
</evidence>
<reference evidence="7" key="1">
    <citation type="submission" date="2018-02" db="EMBL/GenBank/DDBJ databases">
        <authorList>
            <person name="Cohen D.B."/>
            <person name="Kent A.D."/>
        </authorList>
    </citation>
    <scope>NUCLEOTIDE SEQUENCE</scope>
</reference>
<dbReference type="SMART" id="SM01019">
    <property type="entry name" value="B3"/>
    <property type="match status" value="1"/>
</dbReference>
<keyword evidence="5" id="KW-0539">Nucleus</keyword>
<dbReference type="PANTHER" id="PTHR31391:SF106">
    <property type="entry name" value="B3 DOMAIN-CONTAINING PROTEIN OS01G0723500"/>
    <property type="match status" value="1"/>
</dbReference>
<dbReference type="PROSITE" id="PS50863">
    <property type="entry name" value="B3"/>
    <property type="match status" value="1"/>
</dbReference>
<dbReference type="Gene3D" id="2.40.330.10">
    <property type="entry name" value="DNA-binding pseudobarrel domain"/>
    <property type="match status" value="1"/>
</dbReference>
<keyword evidence="3" id="KW-0238">DNA-binding</keyword>
<gene>
    <name evidence="7" type="ORF">FSB_LOCUS5045</name>
</gene>
<protein>
    <recommendedName>
        <fullName evidence="6">TF-B3 domain-containing protein</fullName>
    </recommendedName>
</protein>
<dbReference type="GO" id="GO:0005634">
    <property type="term" value="C:nucleus"/>
    <property type="evidence" value="ECO:0007669"/>
    <property type="project" value="UniProtKB-SubCell"/>
</dbReference>
<evidence type="ECO:0000256" key="2">
    <source>
        <dbReference type="ARBA" id="ARBA00023015"/>
    </source>
</evidence>
<proteinExistence type="predicted"/>
<accession>A0A2N9EQV8</accession>
<dbReference type="AlphaFoldDB" id="A0A2N9EQV8"/>
<keyword evidence="4" id="KW-0804">Transcription</keyword>
<dbReference type="Pfam" id="PF02362">
    <property type="entry name" value="B3"/>
    <property type="match status" value="1"/>
</dbReference>
<keyword evidence="2" id="KW-0805">Transcription regulation</keyword>
<organism evidence="7">
    <name type="scientific">Fagus sylvatica</name>
    <name type="common">Beechnut</name>
    <dbReference type="NCBI Taxonomy" id="28930"/>
    <lineage>
        <taxon>Eukaryota</taxon>
        <taxon>Viridiplantae</taxon>
        <taxon>Streptophyta</taxon>
        <taxon>Embryophyta</taxon>
        <taxon>Tracheophyta</taxon>
        <taxon>Spermatophyta</taxon>
        <taxon>Magnoliopsida</taxon>
        <taxon>eudicotyledons</taxon>
        <taxon>Gunneridae</taxon>
        <taxon>Pentapetalae</taxon>
        <taxon>rosids</taxon>
        <taxon>fabids</taxon>
        <taxon>Fagales</taxon>
        <taxon>Fagaceae</taxon>
        <taxon>Fagus</taxon>
    </lineage>
</organism>
<dbReference type="SUPFAM" id="SSF101936">
    <property type="entry name" value="DNA-binding pseudobarrel domain"/>
    <property type="match status" value="1"/>
</dbReference>
<dbReference type="EMBL" id="OIVN01000256">
    <property type="protein sequence ID" value="SPC77163.1"/>
    <property type="molecule type" value="Genomic_DNA"/>
</dbReference>
<dbReference type="InterPro" id="IPR003340">
    <property type="entry name" value="B3_DNA-bd"/>
</dbReference>
<feature type="domain" description="TF-B3" evidence="6">
    <location>
        <begin position="101"/>
        <end position="197"/>
    </location>
</feature>